<evidence type="ECO:0000256" key="2">
    <source>
        <dbReference type="ARBA" id="ARBA00022448"/>
    </source>
</evidence>
<dbReference type="Gene3D" id="3.40.50.300">
    <property type="entry name" value="P-loop containing nucleotide triphosphate hydrolases"/>
    <property type="match status" value="1"/>
</dbReference>
<protein>
    <submittedName>
        <fullName evidence="6">ABC-2 type transport system ATP-binding protein</fullName>
    </submittedName>
</protein>
<sequence length="303" mass="32007">MIVTTAGLGRTYGRKRAVDDVSFTLRPGRLTGFLGPNGSGKSTTMRLMLGLDRGDGRTEWDGQQLRDLAIPARAVGAHLDAKAFHPKRTVRRHLMMHAAASGVGARRVAEVLDLVGLGSVADDSPGGFSLGMAQRVGLATAILAEPDVLMLDEPSNGLDPQSIQWLREFLRAYAHAGHTVFVSSHLLPEMQLMADHVVVIGRGTVLADQSVADFVDRSASSQVLVRVADTTAVLSAATRAGLSAVSEGPDGVVVTGASTEQVGLLVHETGQPVRELVARNASLEQAFIDLTRDAQEYTGGEVA</sequence>
<organism evidence="6 7">
    <name type="scientific">Cellulomonas humilata</name>
    <dbReference type="NCBI Taxonomy" id="144055"/>
    <lineage>
        <taxon>Bacteria</taxon>
        <taxon>Bacillati</taxon>
        <taxon>Actinomycetota</taxon>
        <taxon>Actinomycetes</taxon>
        <taxon>Micrococcales</taxon>
        <taxon>Cellulomonadaceae</taxon>
        <taxon>Cellulomonas</taxon>
    </lineage>
</organism>
<dbReference type="Proteomes" id="UP001239626">
    <property type="component" value="Unassembled WGS sequence"/>
</dbReference>
<keyword evidence="3" id="KW-0547">Nucleotide-binding</keyword>
<dbReference type="EMBL" id="JAUSVB010000006">
    <property type="protein sequence ID" value="MDQ0375514.1"/>
    <property type="molecule type" value="Genomic_DNA"/>
</dbReference>
<feature type="domain" description="ABC transporter" evidence="5">
    <location>
        <begin position="3"/>
        <end position="227"/>
    </location>
</feature>
<gene>
    <name evidence="6" type="ORF">J2X26_003852</name>
</gene>
<keyword evidence="2" id="KW-0813">Transport</keyword>
<keyword evidence="4 6" id="KW-0067">ATP-binding</keyword>
<dbReference type="InterPro" id="IPR003439">
    <property type="entry name" value="ABC_transporter-like_ATP-bd"/>
</dbReference>
<evidence type="ECO:0000256" key="4">
    <source>
        <dbReference type="ARBA" id="ARBA00022840"/>
    </source>
</evidence>
<dbReference type="SUPFAM" id="SSF52540">
    <property type="entry name" value="P-loop containing nucleoside triphosphate hydrolases"/>
    <property type="match status" value="1"/>
</dbReference>
<comment type="similarity">
    <text evidence="1">Belongs to the ABC transporter superfamily.</text>
</comment>
<evidence type="ECO:0000256" key="1">
    <source>
        <dbReference type="ARBA" id="ARBA00005417"/>
    </source>
</evidence>
<dbReference type="GO" id="GO:0005524">
    <property type="term" value="F:ATP binding"/>
    <property type="evidence" value="ECO:0007669"/>
    <property type="project" value="UniProtKB-KW"/>
</dbReference>
<dbReference type="PROSITE" id="PS00211">
    <property type="entry name" value="ABC_TRANSPORTER_1"/>
    <property type="match status" value="1"/>
</dbReference>
<dbReference type="RefSeq" id="WP_307494317.1">
    <property type="nucleotide sequence ID" value="NZ_JAUSVB010000006.1"/>
</dbReference>
<dbReference type="SMART" id="SM00382">
    <property type="entry name" value="AAA"/>
    <property type="match status" value="1"/>
</dbReference>
<comment type="caution">
    <text evidence="6">The sequence shown here is derived from an EMBL/GenBank/DDBJ whole genome shotgun (WGS) entry which is preliminary data.</text>
</comment>
<reference evidence="6 7" key="1">
    <citation type="submission" date="2023-07" db="EMBL/GenBank/DDBJ databases">
        <title>Sorghum-associated microbial communities from plants grown in Nebraska, USA.</title>
        <authorList>
            <person name="Schachtman D."/>
        </authorList>
    </citation>
    <scope>NUCLEOTIDE SEQUENCE [LARGE SCALE GENOMIC DNA]</scope>
    <source>
        <strain evidence="6 7">BE332</strain>
    </source>
</reference>
<dbReference type="InterPro" id="IPR027417">
    <property type="entry name" value="P-loop_NTPase"/>
</dbReference>
<keyword evidence="7" id="KW-1185">Reference proteome</keyword>
<dbReference type="InterPro" id="IPR003593">
    <property type="entry name" value="AAA+_ATPase"/>
</dbReference>
<dbReference type="PROSITE" id="PS50893">
    <property type="entry name" value="ABC_TRANSPORTER_2"/>
    <property type="match status" value="1"/>
</dbReference>
<dbReference type="PANTHER" id="PTHR43335">
    <property type="entry name" value="ABC TRANSPORTER, ATP-BINDING PROTEIN"/>
    <property type="match status" value="1"/>
</dbReference>
<evidence type="ECO:0000259" key="5">
    <source>
        <dbReference type="PROSITE" id="PS50893"/>
    </source>
</evidence>
<accession>A0ABU0EJP3</accession>
<evidence type="ECO:0000256" key="3">
    <source>
        <dbReference type="ARBA" id="ARBA00022741"/>
    </source>
</evidence>
<dbReference type="PANTHER" id="PTHR43335:SF4">
    <property type="entry name" value="ABC TRANSPORTER, ATP-BINDING PROTEIN"/>
    <property type="match status" value="1"/>
</dbReference>
<proteinExistence type="inferred from homology"/>
<name>A0ABU0EJP3_9CELL</name>
<dbReference type="Pfam" id="PF00005">
    <property type="entry name" value="ABC_tran"/>
    <property type="match status" value="1"/>
</dbReference>
<dbReference type="InterPro" id="IPR017871">
    <property type="entry name" value="ABC_transporter-like_CS"/>
</dbReference>
<evidence type="ECO:0000313" key="7">
    <source>
        <dbReference type="Proteomes" id="UP001239626"/>
    </source>
</evidence>
<evidence type="ECO:0000313" key="6">
    <source>
        <dbReference type="EMBL" id="MDQ0375514.1"/>
    </source>
</evidence>